<organism evidence="2 3">
    <name type="scientific">Candidatus Woesebacteria bacterium RIFCSPHIGHO2_01_FULL_38_9</name>
    <dbReference type="NCBI Taxonomy" id="1802492"/>
    <lineage>
        <taxon>Bacteria</taxon>
        <taxon>Candidatus Woeseibacteriota</taxon>
    </lineage>
</organism>
<reference evidence="2 3" key="1">
    <citation type="journal article" date="2016" name="Nat. Commun.">
        <title>Thousands of microbial genomes shed light on interconnected biogeochemical processes in an aquifer system.</title>
        <authorList>
            <person name="Anantharaman K."/>
            <person name="Brown C.T."/>
            <person name="Hug L.A."/>
            <person name="Sharon I."/>
            <person name="Castelle C.J."/>
            <person name="Probst A.J."/>
            <person name="Thomas B.C."/>
            <person name="Singh A."/>
            <person name="Wilkins M.J."/>
            <person name="Karaoz U."/>
            <person name="Brodie E.L."/>
            <person name="Williams K.H."/>
            <person name="Hubbard S.S."/>
            <person name="Banfield J.F."/>
        </authorList>
    </citation>
    <scope>NUCLEOTIDE SEQUENCE [LARGE SCALE GENOMIC DNA]</scope>
</reference>
<dbReference type="SMART" id="SM01321">
    <property type="entry name" value="Y1_Tnp"/>
    <property type="match status" value="1"/>
</dbReference>
<proteinExistence type="predicted"/>
<evidence type="ECO:0000313" key="2">
    <source>
        <dbReference type="EMBL" id="OGM20524.1"/>
    </source>
</evidence>
<dbReference type="PANTHER" id="PTHR34322">
    <property type="entry name" value="TRANSPOSASE, Y1_TNP DOMAIN-CONTAINING"/>
    <property type="match status" value="1"/>
</dbReference>
<dbReference type="GO" id="GO:0003677">
    <property type="term" value="F:DNA binding"/>
    <property type="evidence" value="ECO:0007669"/>
    <property type="project" value="InterPro"/>
</dbReference>
<protein>
    <recommendedName>
        <fullName evidence="1">Transposase IS200-like domain-containing protein</fullName>
    </recommendedName>
</protein>
<feature type="domain" description="Transposase IS200-like" evidence="1">
    <location>
        <begin position="9"/>
        <end position="153"/>
    </location>
</feature>
<gene>
    <name evidence="2" type="ORF">A2714_04000</name>
</gene>
<evidence type="ECO:0000313" key="3">
    <source>
        <dbReference type="Proteomes" id="UP000178419"/>
    </source>
</evidence>
<name>A0A1F7XZP1_9BACT</name>
<sequence>MPGRGVPLVNDEIYHVVNRGIASQPIFFNKKDYERKIATISYYQHAYPPLRYSFFIRLPKDRRLEIIEKFKKKGDILVEIIAYCLMPNHLHLLLKQKSNNGISSFMSNISNSYTRYLNVKNKRFGPIYQGKFKAVRIETDEQLLHVQRYIHLNPYSSHVVRDIEELEKYPYFSLSEYLDKSYLDLCNKELVLGFFKNKKAYKKFIYNQADYQRKLDDIKHLTLER</sequence>
<dbReference type="PANTHER" id="PTHR34322:SF2">
    <property type="entry name" value="TRANSPOSASE IS200-LIKE DOMAIN-CONTAINING PROTEIN"/>
    <property type="match status" value="1"/>
</dbReference>
<dbReference type="Pfam" id="PF01797">
    <property type="entry name" value="Y1_Tnp"/>
    <property type="match status" value="1"/>
</dbReference>
<evidence type="ECO:0000259" key="1">
    <source>
        <dbReference type="SMART" id="SM01321"/>
    </source>
</evidence>
<dbReference type="GO" id="GO:0006313">
    <property type="term" value="P:DNA transposition"/>
    <property type="evidence" value="ECO:0007669"/>
    <property type="project" value="InterPro"/>
</dbReference>
<dbReference type="Gene3D" id="3.30.70.1290">
    <property type="entry name" value="Transposase IS200-like"/>
    <property type="match status" value="1"/>
</dbReference>
<dbReference type="EMBL" id="MGGE01000040">
    <property type="protein sequence ID" value="OGM20524.1"/>
    <property type="molecule type" value="Genomic_DNA"/>
</dbReference>
<accession>A0A1F7XZP1</accession>
<dbReference type="InterPro" id="IPR002686">
    <property type="entry name" value="Transposase_17"/>
</dbReference>
<comment type="caution">
    <text evidence="2">The sequence shown here is derived from an EMBL/GenBank/DDBJ whole genome shotgun (WGS) entry which is preliminary data.</text>
</comment>
<dbReference type="AlphaFoldDB" id="A0A1F7XZP1"/>
<dbReference type="InterPro" id="IPR036515">
    <property type="entry name" value="Transposase_17_sf"/>
</dbReference>
<dbReference type="Proteomes" id="UP000178419">
    <property type="component" value="Unassembled WGS sequence"/>
</dbReference>
<dbReference type="GO" id="GO:0004803">
    <property type="term" value="F:transposase activity"/>
    <property type="evidence" value="ECO:0007669"/>
    <property type="project" value="InterPro"/>
</dbReference>
<dbReference type="SUPFAM" id="SSF143422">
    <property type="entry name" value="Transposase IS200-like"/>
    <property type="match status" value="1"/>
</dbReference>